<dbReference type="Proteomes" id="UP000036890">
    <property type="component" value="Unassembled WGS sequence"/>
</dbReference>
<accession>A0A0L8ADL0</accession>
<evidence type="ECO:0000256" key="2">
    <source>
        <dbReference type="ARBA" id="ARBA00022475"/>
    </source>
</evidence>
<sequence length="511" mass="55531">MALAGIPVHPAGLLLAAAYAIACISARQFSLDQFFLPAGIRVAALLIVPQRRWPYVLLGEWGYFAYLRIPTIDEYGLEWVILASTLLMPMAMLIVHLHLRKTISEAATGFWLLSLSTSAAVAVTGVNLSLSRLMWPVPPPDTLLDAAERVVFGHFAAIITMAPLALLWARRRSGSPWQKRLLVPSLVAIALMLALGLCMQLISTNAHSTRTHLVLLAALPAITLTFMHGWRGAAIAIPLLNLPLHFATPSTGLPASFDLGTFSTQQNMAVMSVALLALGSSISYHHQRARSRGLAEETTLRLARSSHQTSERELRERAIHLKHLGEGMDSSLGEMVNWLKSQGHHAVASSLLHASSVHSRLFREQASLVYPTGLEQVGLYVTLQAGGASGVWKNSDRVTVHDLAGNPCLLSVELQLAIYRTVIEAVSILLELESGQICIRARCGVAGRQRGIVVVVGLLDRRQGLSTHTMSQAVERLSGRILPYGGAVQCRHNRLRIALSEPTQRPSSTVP</sequence>
<protein>
    <submittedName>
        <fullName evidence="8">Membrane protein</fullName>
    </submittedName>
</protein>
<organism evidence="8 9">
    <name type="scientific">Stenotrophomonas geniculata N1</name>
    <dbReference type="NCBI Taxonomy" id="1167641"/>
    <lineage>
        <taxon>Bacteria</taxon>
        <taxon>Pseudomonadati</taxon>
        <taxon>Pseudomonadota</taxon>
        <taxon>Gammaproteobacteria</taxon>
        <taxon>Lysobacterales</taxon>
        <taxon>Lysobacteraceae</taxon>
        <taxon>Stenotrophomonas</taxon>
    </lineage>
</organism>
<gene>
    <name evidence="8" type="ORF">W7K_04120</name>
</gene>
<evidence type="ECO:0000259" key="7">
    <source>
        <dbReference type="Pfam" id="PF05231"/>
    </source>
</evidence>
<evidence type="ECO:0000256" key="1">
    <source>
        <dbReference type="ARBA" id="ARBA00004651"/>
    </source>
</evidence>
<feature type="transmembrane region" description="Helical" evidence="6">
    <location>
        <begin position="150"/>
        <end position="169"/>
    </location>
</feature>
<feature type="domain" description="MASE1" evidence="7">
    <location>
        <begin position="12"/>
        <end position="283"/>
    </location>
</feature>
<keyword evidence="2" id="KW-1003">Cell membrane</keyword>
<keyword evidence="4 6" id="KW-1133">Transmembrane helix</keyword>
<dbReference type="AlphaFoldDB" id="A0A0L8ADL0"/>
<evidence type="ECO:0000313" key="8">
    <source>
        <dbReference type="EMBL" id="KOF00489.1"/>
    </source>
</evidence>
<comment type="caution">
    <text evidence="8">The sequence shown here is derived from an EMBL/GenBank/DDBJ whole genome shotgun (WGS) entry which is preliminary data.</text>
</comment>
<evidence type="ECO:0000256" key="4">
    <source>
        <dbReference type="ARBA" id="ARBA00022989"/>
    </source>
</evidence>
<dbReference type="EMBL" id="AJLO02000010">
    <property type="protein sequence ID" value="KOF00489.1"/>
    <property type="molecule type" value="Genomic_DNA"/>
</dbReference>
<dbReference type="RefSeq" id="WP_010486177.1">
    <property type="nucleotide sequence ID" value="NZ_AJLO02000010.1"/>
</dbReference>
<comment type="subcellular location">
    <subcellularLocation>
        <location evidence="1">Cell membrane</location>
        <topology evidence="1">Multi-pass membrane protein</topology>
    </subcellularLocation>
</comment>
<proteinExistence type="predicted"/>
<keyword evidence="5 6" id="KW-0472">Membrane</keyword>
<reference evidence="8 9" key="1">
    <citation type="journal article" date="2012" name="J. Bacteriol.">
        <title>Genome sequence of a novel nicotine-degrading strain, Pseudomonas geniculata N1.</title>
        <authorList>
            <person name="Tang H."/>
            <person name="Yu H."/>
            <person name="Tai C."/>
            <person name="Huang K."/>
            <person name="Liu Y."/>
            <person name="Wang L."/>
            <person name="Yao Y."/>
            <person name="Wu G."/>
            <person name="Xu P."/>
        </authorList>
    </citation>
    <scope>NUCLEOTIDE SEQUENCE [LARGE SCALE GENOMIC DNA]</scope>
    <source>
        <strain evidence="8 9">N1</strain>
    </source>
</reference>
<name>A0A0L8ADL0_9GAMM</name>
<keyword evidence="3 6" id="KW-0812">Transmembrane</keyword>
<dbReference type="GO" id="GO:0005886">
    <property type="term" value="C:plasma membrane"/>
    <property type="evidence" value="ECO:0007669"/>
    <property type="project" value="UniProtKB-SubCell"/>
</dbReference>
<dbReference type="OrthoDB" id="6876341at2"/>
<evidence type="ECO:0000313" key="9">
    <source>
        <dbReference type="Proteomes" id="UP000036890"/>
    </source>
</evidence>
<evidence type="ECO:0000256" key="3">
    <source>
        <dbReference type="ARBA" id="ARBA00022692"/>
    </source>
</evidence>
<evidence type="ECO:0000256" key="5">
    <source>
        <dbReference type="ARBA" id="ARBA00023136"/>
    </source>
</evidence>
<dbReference type="InterPro" id="IPR007895">
    <property type="entry name" value="MASE1"/>
</dbReference>
<evidence type="ECO:0000256" key="6">
    <source>
        <dbReference type="SAM" id="Phobius"/>
    </source>
</evidence>
<dbReference type="Pfam" id="PF05231">
    <property type="entry name" value="MASE1"/>
    <property type="match status" value="1"/>
</dbReference>
<feature type="transmembrane region" description="Helical" evidence="6">
    <location>
        <begin position="79"/>
        <end position="97"/>
    </location>
</feature>
<feature type="transmembrane region" description="Helical" evidence="6">
    <location>
        <begin position="181"/>
        <end position="203"/>
    </location>
</feature>
<feature type="transmembrane region" description="Helical" evidence="6">
    <location>
        <begin position="109"/>
        <end position="130"/>
    </location>
</feature>